<feature type="transmembrane region" description="Helical" evidence="2">
    <location>
        <begin position="21"/>
        <end position="42"/>
    </location>
</feature>
<keyword evidence="4" id="KW-1185">Reference proteome</keyword>
<name>A0A1H2NGL5_9ACTN</name>
<evidence type="ECO:0000313" key="4">
    <source>
        <dbReference type="Proteomes" id="UP000198825"/>
    </source>
</evidence>
<evidence type="ECO:0000313" key="3">
    <source>
        <dbReference type="EMBL" id="SDV04627.1"/>
    </source>
</evidence>
<protein>
    <submittedName>
        <fullName evidence="3">Uncharacterized protein</fullName>
    </submittedName>
</protein>
<keyword evidence="2" id="KW-1133">Transmembrane helix</keyword>
<sequence length="279" mass="28942">MSSVLHPVGPEPRERYWVRRLAVLVAAVVAIVIVIALVGNAMSAGSAVQAEPAPPSVPEPTLPPVTASASPSPSASSSASASPTPFAATASALASGSPTAGSTVTPDPGQTAKAERSTPPTSTEKKKAEQQAAEKKAEAKKAASKKKAAPVLASCPADDVRSTLTGPRTVKAKKSATFELSLINGSGKACYVKVTSGNFRLTIVSGSDRIWSSEDCPKSVPATSRKLAAEKSVDWTMKWDGSRSGDGCTKRPEAPKPGYYVAIANFDDAREVRWRVILT</sequence>
<dbReference type="STRING" id="546874.SAMN04488544_4011"/>
<evidence type="ECO:0000256" key="2">
    <source>
        <dbReference type="SAM" id="Phobius"/>
    </source>
</evidence>
<dbReference type="OrthoDB" id="5189092at2"/>
<reference evidence="4" key="1">
    <citation type="submission" date="2016-10" db="EMBL/GenBank/DDBJ databases">
        <authorList>
            <person name="Varghese N."/>
            <person name="Submissions S."/>
        </authorList>
    </citation>
    <scope>NUCLEOTIDE SEQUENCE [LARGE SCALE GENOMIC DNA]</scope>
    <source>
        <strain evidence="4">DSM 21743</strain>
    </source>
</reference>
<keyword evidence="2" id="KW-0812">Transmembrane</keyword>
<keyword evidence="2" id="KW-0472">Membrane</keyword>
<feature type="compositionally biased region" description="Basic and acidic residues" evidence="1">
    <location>
        <begin position="123"/>
        <end position="141"/>
    </location>
</feature>
<feature type="region of interest" description="Disordered" evidence="1">
    <location>
        <begin position="48"/>
        <end position="153"/>
    </location>
</feature>
<feature type="compositionally biased region" description="Pro residues" evidence="1">
    <location>
        <begin position="52"/>
        <end position="63"/>
    </location>
</feature>
<feature type="compositionally biased region" description="Low complexity" evidence="1">
    <location>
        <begin position="64"/>
        <end position="103"/>
    </location>
</feature>
<organism evidence="3 4">
    <name type="scientific">Microlunatus sagamiharensis</name>
    <dbReference type="NCBI Taxonomy" id="546874"/>
    <lineage>
        <taxon>Bacteria</taxon>
        <taxon>Bacillati</taxon>
        <taxon>Actinomycetota</taxon>
        <taxon>Actinomycetes</taxon>
        <taxon>Propionibacteriales</taxon>
        <taxon>Propionibacteriaceae</taxon>
        <taxon>Microlunatus</taxon>
    </lineage>
</organism>
<proteinExistence type="predicted"/>
<gene>
    <name evidence="3" type="ORF">SAMN04488544_4011</name>
</gene>
<evidence type="ECO:0000256" key="1">
    <source>
        <dbReference type="SAM" id="MobiDB-lite"/>
    </source>
</evidence>
<dbReference type="RefSeq" id="WP_157720112.1">
    <property type="nucleotide sequence ID" value="NZ_LT629799.1"/>
</dbReference>
<accession>A0A1H2NGL5</accession>
<dbReference type="AlphaFoldDB" id="A0A1H2NGL5"/>
<dbReference type="Proteomes" id="UP000198825">
    <property type="component" value="Chromosome I"/>
</dbReference>
<dbReference type="EMBL" id="LT629799">
    <property type="protein sequence ID" value="SDV04627.1"/>
    <property type="molecule type" value="Genomic_DNA"/>
</dbReference>